<dbReference type="Gene3D" id="3.30.1370.30">
    <property type="match status" value="1"/>
</dbReference>
<dbReference type="PANTHER" id="PTHR11758">
    <property type="entry name" value="40S RIBOSOMAL PROTEIN S15A"/>
    <property type="match status" value="1"/>
</dbReference>
<dbReference type="GO" id="GO:0005840">
    <property type="term" value="C:ribosome"/>
    <property type="evidence" value="ECO:0007669"/>
    <property type="project" value="UniProtKB-KW"/>
</dbReference>
<accession>A0A8H3EI92</accession>
<dbReference type="SUPFAM" id="SSF56047">
    <property type="entry name" value="Ribosomal protein S8"/>
    <property type="match status" value="2"/>
</dbReference>
<reference evidence="4" key="1">
    <citation type="submission" date="2021-03" db="EMBL/GenBank/DDBJ databases">
        <authorList>
            <person name="Tagirdzhanova G."/>
        </authorList>
    </citation>
    <scope>NUCLEOTIDE SEQUENCE</scope>
</reference>
<dbReference type="EMBL" id="CAJPDS010000004">
    <property type="protein sequence ID" value="CAF9906090.1"/>
    <property type="molecule type" value="Genomic_DNA"/>
</dbReference>
<dbReference type="GO" id="GO:1990904">
    <property type="term" value="C:ribonucleoprotein complex"/>
    <property type="evidence" value="ECO:0007669"/>
    <property type="project" value="UniProtKB-KW"/>
</dbReference>
<dbReference type="AlphaFoldDB" id="A0A8H3EI92"/>
<dbReference type="GO" id="GO:0003735">
    <property type="term" value="F:structural constituent of ribosome"/>
    <property type="evidence" value="ECO:0007669"/>
    <property type="project" value="InterPro"/>
</dbReference>
<dbReference type="Proteomes" id="UP000664521">
    <property type="component" value="Unassembled WGS sequence"/>
</dbReference>
<evidence type="ECO:0008006" key="6">
    <source>
        <dbReference type="Google" id="ProtNLM"/>
    </source>
</evidence>
<keyword evidence="3" id="KW-0687">Ribonucleoprotein</keyword>
<dbReference type="FunFam" id="3.30.1490.10:FF:000005">
    <property type="entry name" value="Mitochondrial 40S ribosomal protein S8"/>
    <property type="match status" value="1"/>
</dbReference>
<evidence type="ECO:0000313" key="5">
    <source>
        <dbReference type="Proteomes" id="UP000664521"/>
    </source>
</evidence>
<proteinExistence type="inferred from homology"/>
<comment type="similarity">
    <text evidence="1">Belongs to the universal ribosomal protein uS8 family.</text>
</comment>
<keyword evidence="5" id="KW-1185">Reference proteome</keyword>
<evidence type="ECO:0000313" key="4">
    <source>
        <dbReference type="EMBL" id="CAF9906090.1"/>
    </source>
</evidence>
<dbReference type="InterPro" id="IPR000630">
    <property type="entry name" value="Ribosomal_uS8"/>
</dbReference>
<sequence>MSLVHLADACSHLQNASRARLGLTSIPCTTMLHTLLLCLQRSGYVSNVAIGGPQPPAPSALNPTFSPLHIDSAASAWTTTHEPMTDDAVATIREAQEEVDGEGKGLSTMRPSMFVGEGRSAREDDAGEGTRPAITQANVASRRLWVGLKYWNNEPVLRRMNLISKPTRRVWMGVPELMELTRGHQKGYIKGLRGVGESMYVTTDRGILEIRECVERKVGGMLLCRVNPY</sequence>
<dbReference type="Gene3D" id="3.30.1490.10">
    <property type="match status" value="1"/>
</dbReference>
<dbReference type="OrthoDB" id="409928at2759"/>
<name>A0A8H3EI92_9LECA</name>
<evidence type="ECO:0000256" key="2">
    <source>
        <dbReference type="ARBA" id="ARBA00022980"/>
    </source>
</evidence>
<dbReference type="InterPro" id="IPR035987">
    <property type="entry name" value="Ribosomal_uS8_sf"/>
</dbReference>
<organism evidence="4 5">
    <name type="scientific">Heterodermia speciosa</name>
    <dbReference type="NCBI Taxonomy" id="116794"/>
    <lineage>
        <taxon>Eukaryota</taxon>
        <taxon>Fungi</taxon>
        <taxon>Dikarya</taxon>
        <taxon>Ascomycota</taxon>
        <taxon>Pezizomycotina</taxon>
        <taxon>Lecanoromycetes</taxon>
        <taxon>OSLEUM clade</taxon>
        <taxon>Lecanoromycetidae</taxon>
        <taxon>Caliciales</taxon>
        <taxon>Physciaceae</taxon>
        <taxon>Heterodermia</taxon>
    </lineage>
</organism>
<keyword evidence="2" id="KW-0689">Ribosomal protein</keyword>
<protein>
    <recommendedName>
        <fullName evidence="6">Ribosomal protein S8</fullName>
    </recommendedName>
</protein>
<evidence type="ECO:0000256" key="3">
    <source>
        <dbReference type="ARBA" id="ARBA00023274"/>
    </source>
</evidence>
<dbReference type="Pfam" id="PF00410">
    <property type="entry name" value="Ribosomal_S8"/>
    <property type="match status" value="1"/>
</dbReference>
<comment type="caution">
    <text evidence="4">The sequence shown here is derived from an EMBL/GenBank/DDBJ whole genome shotgun (WGS) entry which is preliminary data.</text>
</comment>
<dbReference type="GO" id="GO:0006412">
    <property type="term" value="P:translation"/>
    <property type="evidence" value="ECO:0007669"/>
    <property type="project" value="InterPro"/>
</dbReference>
<evidence type="ECO:0000256" key="1">
    <source>
        <dbReference type="ARBA" id="ARBA00006471"/>
    </source>
</evidence>
<gene>
    <name evidence="4" type="ORF">HETSPECPRED_006050</name>
</gene>